<evidence type="ECO:0008006" key="4">
    <source>
        <dbReference type="Google" id="ProtNLM"/>
    </source>
</evidence>
<name>A0A5C5V2Q8_9BACT</name>
<dbReference type="RefSeq" id="WP_146432266.1">
    <property type="nucleotide sequence ID" value="NZ_SJPF01000003.1"/>
</dbReference>
<dbReference type="Proteomes" id="UP000318878">
    <property type="component" value="Unassembled WGS sequence"/>
</dbReference>
<feature type="transmembrane region" description="Helical" evidence="1">
    <location>
        <begin position="31"/>
        <end position="52"/>
    </location>
</feature>
<gene>
    <name evidence="2" type="ORF">Enr8_27030</name>
</gene>
<protein>
    <recommendedName>
        <fullName evidence="4">Colicin V production protein</fullName>
    </recommendedName>
</protein>
<sequence>MNMNLLMLGLLELIVFSLTFNQGFWTCALMMFNITFAGVMAFNYAAPLANLLIGMYEPLYYMAEFMSLWVLFLIFFAISRAVTDKLSPVPVRVGGETGETILNYAFSVWVSCMFTIWVCFTLVVAPIAADGFQSMMSPGAVAHTAAFRFGGWYVAAPGKLGMGLLGRPISMTDYMNSRLDRSNELKTKKGVMDVP</sequence>
<keyword evidence="1" id="KW-1133">Transmembrane helix</keyword>
<organism evidence="2 3">
    <name type="scientific">Blastopirellula retiformator</name>
    <dbReference type="NCBI Taxonomy" id="2527970"/>
    <lineage>
        <taxon>Bacteria</taxon>
        <taxon>Pseudomonadati</taxon>
        <taxon>Planctomycetota</taxon>
        <taxon>Planctomycetia</taxon>
        <taxon>Pirellulales</taxon>
        <taxon>Pirellulaceae</taxon>
        <taxon>Blastopirellula</taxon>
    </lineage>
</organism>
<reference evidence="2 3" key="1">
    <citation type="submission" date="2019-02" db="EMBL/GenBank/DDBJ databases">
        <title>Deep-cultivation of Planctomycetes and their phenomic and genomic characterization uncovers novel biology.</title>
        <authorList>
            <person name="Wiegand S."/>
            <person name="Jogler M."/>
            <person name="Boedeker C."/>
            <person name="Pinto D."/>
            <person name="Vollmers J."/>
            <person name="Rivas-Marin E."/>
            <person name="Kohn T."/>
            <person name="Peeters S.H."/>
            <person name="Heuer A."/>
            <person name="Rast P."/>
            <person name="Oberbeckmann S."/>
            <person name="Bunk B."/>
            <person name="Jeske O."/>
            <person name="Meyerdierks A."/>
            <person name="Storesund J.E."/>
            <person name="Kallscheuer N."/>
            <person name="Luecker S."/>
            <person name="Lage O.M."/>
            <person name="Pohl T."/>
            <person name="Merkel B.J."/>
            <person name="Hornburger P."/>
            <person name="Mueller R.-W."/>
            <person name="Bruemmer F."/>
            <person name="Labrenz M."/>
            <person name="Spormann A.M."/>
            <person name="Op Den Camp H."/>
            <person name="Overmann J."/>
            <person name="Amann R."/>
            <person name="Jetten M.S.M."/>
            <person name="Mascher T."/>
            <person name="Medema M.H."/>
            <person name="Devos D.P."/>
            <person name="Kaster A.-K."/>
            <person name="Ovreas L."/>
            <person name="Rohde M."/>
            <person name="Galperin M.Y."/>
            <person name="Jogler C."/>
        </authorList>
    </citation>
    <scope>NUCLEOTIDE SEQUENCE [LARGE SCALE GENOMIC DNA]</scope>
    <source>
        <strain evidence="2 3">Enr8</strain>
    </source>
</reference>
<accession>A0A5C5V2Q8</accession>
<comment type="caution">
    <text evidence="2">The sequence shown here is derived from an EMBL/GenBank/DDBJ whole genome shotgun (WGS) entry which is preliminary data.</text>
</comment>
<keyword evidence="1" id="KW-0812">Transmembrane</keyword>
<keyword evidence="3" id="KW-1185">Reference proteome</keyword>
<feature type="transmembrane region" description="Helical" evidence="1">
    <location>
        <begin position="59"/>
        <end position="81"/>
    </location>
</feature>
<proteinExistence type="predicted"/>
<dbReference type="AlphaFoldDB" id="A0A5C5V2Q8"/>
<dbReference type="EMBL" id="SJPF01000003">
    <property type="protein sequence ID" value="TWT32896.1"/>
    <property type="molecule type" value="Genomic_DNA"/>
</dbReference>
<keyword evidence="1" id="KW-0472">Membrane</keyword>
<evidence type="ECO:0000256" key="1">
    <source>
        <dbReference type="SAM" id="Phobius"/>
    </source>
</evidence>
<dbReference type="OrthoDB" id="272639at2"/>
<feature type="transmembrane region" description="Helical" evidence="1">
    <location>
        <begin position="101"/>
        <end position="128"/>
    </location>
</feature>
<evidence type="ECO:0000313" key="3">
    <source>
        <dbReference type="Proteomes" id="UP000318878"/>
    </source>
</evidence>
<evidence type="ECO:0000313" key="2">
    <source>
        <dbReference type="EMBL" id="TWT32896.1"/>
    </source>
</evidence>